<evidence type="ECO:0000259" key="2">
    <source>
        <dbReference type="Pfam" id="PF14363"/>
    </source>
</evidence>
<dbReference type="EMBL" id="JBJKBG010000010">
    <property type="protein sequence ID" value="KAL3720439.1"/>
    <property type="molecule type" value="Genomic_DNA"/>
</dbReference>
<name>A0ABD3J2W4_EUCGL</name>
<proteinExistence type="predicted"/>
<dbReference type="Pfam" id="PF14363">
    <property type="entry name" value="AAA_assoc"/>
    <property type="match status" value="1"/>
</dbReference>
<keyword evidence="1" id="KW-0812">Transmembrane</keyword>
<keyword evidence="1" id="KW-0472">Membrane</keyword>
<evidence type="ECO:0000313" key="4">
    <source>
        <dbReference type="Proteomes" id="UP001634007"/>
    </source>
</evidence>
<keyword evidence="4" id="KW-1185">Reference proteome</keyword>
<protein>
    <recommendedName>
        <fullName evidence="2">AAA-type ATPase N-terminal domain-containing protein</fullName>
    </recommendedName>
</protein>
<dbReference type="InterPro" id="IPR025753">
    <property type="entry name" value="AAA_N_dom"/>
</dbReference>
<evidence type="ECO:0000256" key="1">
    <source>
        <dbReference type="SAM" id="Phobius"/>
    </source>
</evidence>
<keyword evidence="1" id="KW-1133">Transmembrane helix</keyword>
<accession>A0ABD3J2W4</accession>
<evidence type="ECO:0000313" key="3">
    <source>
        <dbReference type="EMBL" id="KAL3720439.1"/>
    </source>
</evidence>
<feature type="transmembrane region" description="Helical" evidence="1">
    <location>
        <begin position="20"/>
        <end position="41"/>
    </location>
</feature>
<feature type="domain" description="AAA-type ATPase N-terminal" evidence="2">
    <location>
        <begin position="41"/>
        <end position="107"/>
    </location>
</feature>
<sequence length="111" mass="12322">MATPAPDSFRNPVAVAKAALPAAASVMATAMVMQLVVGQFLPREFQGFLFSGIHRGFLSRFSNEMTMVIYEYEGINPHELVEAAQIYLPAKQLPSMRRVRVTKPPKEDDLL</sequence>
<organism evidence="3 4">
    <name type="scientific">Eucalyptus globulus</name>
    <name type="common">Tasmanian blue gum</name>
    <dbReference type="NCBI Taxonomy" id="34317"/>
    <lineage>
        <taxon>Eukaryota</taxon>
        <taxon>Viridiplantae</taxon>
        <taxon>Streptophyta</taxon>
        <taxon>Embryophyta</taxon>
        <taxon>Tracheophyta</taxon>
        <taxon>Spermatophyta</taxon>
        <taxon>Magnoliopsida</taxon>
        <taxon>eudicotyledons</taxon>
        <taxon>Gunneridae</taxon>
        <taxon>Pentapetalae</taxon>
        <taxon>rosids</taxon>
        <taxon>malvids</taxon>
        <taxon>Myrtales</taxon>
        <taxon>Myrtaceae</taxon>
        <taxon>Myrtoideae</taxon>
        <taxon>Eucalypteae</taxon>
        <taxon>Eucalyptus</taxon>
    </lineage>
</organism>
<comment type="caution">
    <text evidence="3">The sequence shown here is derived from an EMBL/GenBank/DDBJ whole genome shotgun (WGS) entry which is preliminary data.</text>
</comment>
<dbReference type="Proteomes" id="UP001634007">
    <property type="component" value="Unassembled WGS sequence"/>
</dbReference>
<gene>
    <name evidence="3" type="ORF">ACJRO7_005285</name>
</gene>
<reference evidence="3 4" key="1">
    <citation type="submission" date="2024-11" db="EMBL/GenBank/DDBJ databases">
        <title>Chromosome-level genome assembly of Eucalyptus globulus Labill. provides insights into its genome evolution.</title>
        <authorList>
            <person name="Li X."/>
        </authorList>
    </citation>
    <scope>NUCLEOTIDE SEQUENCE [LARGE SCALE GENOMIC DNA]</scope>
    <source>
        <strain evidence="3">CL2024</strain>
        <tissue evidence="3">Fresh tender leaves</tissue>
    </source>
</reference>
<dbReference type="AlphaFoldDB" id="A0ABD3J2W4"/>